<proteinExistence type="predicted"/>
<dbReference type="EMBL" id="CAEQ01001322">
    <property type="protein sequence ID" value="CCD13917.1"/>
    <property type="molecule type" value="Genomic_DNA"/>
</dbReference>
<gene>
    <name evidence="1" type="ORF">TCIL3000_0_46030</name>
</gene>
<dbReference type="VEuPathDB" id="TriTrypDB:TcIL3000_0_46030"/>
<dbReference type="AlphaFoldDB" id="F9W9L5"/>
<keyword evidence="2" id="KW-1185">Reference proteome</keyword>
<reference evidence="1 2" key="2">
    <citation type="journal article" date="2012" name="Proc. Natl. Acad. Sci. U.S.A.">
        <title>Antigenic diversity is generated by distinct evolutionary mechanisms in African trypanosome species.</title>
        <authorList>
            <person name="Jackson A.P."/>
            <person name="Berry A."/>
            <person name="Aslett M."/>
            <person name="Allison H.C."/>
            <person name="Burton P."/>
            <person name="Vavrova-Anderson J."/>
            <person name="Brown R."/>
            <person name="Browne H."/>
            <person name="Corton N."/>
            <person name="Hauser H."/>
            <person name="Gamble J."/>
            <person name="Gilderthorp R."/>
            <person name="Marcello L."/>
            <person name="McQuillan J."/>
            <person name="Otto T.D."/>
            <person name="Quail M.A."/>
            <person name="Sanders M.J."/>
            <person name="van Tonder A."/>
            <person name="Ginger M.L."/>
            <person name="Field M.C."/>
            <person name="Barry J.D."/>
            <person name="Hertz-Fowler C."/>
            <person name="Berriman M."/>
        </authorList>
    </citation>
    <scope>NUCLEOTIDE SEQUENCE [LARGE SCALE GENOMIC DNA]</scope>
    <source>
        <strain evidence="1 2">IL3000</strain>
    </source>
</reference>
<protein>
    <submittedName>
        <fullName evidence="1">WGS project CAEQ00000000 data, annotated contig 1872</fullName>
    </submittedName>
</protein>
<evidence type="ECO:0000313" key="1">
    <source>
        <dbReference type="EMBL" id="CCD13917.1"/>
    </source>
</evidence>
<reference evidence="2" key="1">
    <citation type="submission" date="2011-07" db="EMBL/GenBank/DDBJ databases">
        <title>Divergent evolution of antigenic variation in African trypanosomes.</title>
        <authorList>
            <person name="Jackson A.P."/>
            <person name="Berry A."/>
            <person name="Allison H.C."/>
            <person name="Burton P."/>
            <person name="Anderson J."/>
            <person name="Aslett M."/>
            <person name="Brown R."/>
            <person name="Corton N."/>
            <person name="Harris D."/>
            <person name="Hauser H."/>
            <person name="Gamble J."/>
            <person name="Gilderthorp R."/>
            <person name="McQuillan J."/>
            <person name="Quail M.A."/>
            <person name="Sanders M."/>
            <person name="Van Tonder A."/>
            <person name="Ginger M.L."/>
            <person name="Donelson J.E."/>
            <person name="Field M.C."/>
            <person name="Barry J.D."/>
            <person name="Berriman M."/>
            <person name="Hertz-Fowler C."/>
        </authorList>
    </citation>
    <scope>NUCLEOTIDE SEQUENCE [LARGE SCALE GENOMIC DNA]</scope>
    <source>
        <strain evidence="2">IL3000</strain>
    </source>
</reference>
<name>F9W9L5_TRYCI</name>
<comment type="caution">
    <text evidence="1">The sequence shown here is derived from an EMBL/GenBank/DDBJ whole genome shotgun (WGS) entry which is preliminary data.</text>
</comment>
<dbReference type="Proteomes" id="UP000000702">
    <property type="component" value="Unassembled WGS sequence"/>
</dbReference>
<sequence>MEAEKGRYSVCARCGSAYKNNGARLRGIRAHAIRKMKDESMVITLTMRHTLQCWHGPMKCEREQCLTIMHLQARHRQPRKEVEHNALKAMRQESAAYLLVCQTLFPLRQRHGLECLKEEQVYHSEPLIRPLADLFKLKGFHDPTSYSLVEKPTQAVKRERPPNKLAVPSASAQFLVVQVVSHKDGKNAFPLQAVCFTIFLKEARTVSALRSVLPAGLRSTENSRASSGARRVNAH</sequence>
<accession>F9W9L5</accession>
<organism evidence="1 2">
    <name type="scientific">Trypanosoma congolense (strain IL3000)</name>
    <dbReference type="NCBI Taxonomy" id="1068625"/>
    <lineage>
        <taxon>Eukaryota</taxon>
        <taxon>Discoba</taxon>
        <taxon>Euglenozoa</taxon>
        <taxon>Kinetoplastea</taxon>
        <taxon>Metakinetoplastina</taxon>
        <taxon>Trypanosomatida</taxon>
        <taxon>Trypanosomatidae</taxon>
        <taxon>Trypanosoma</taxon>
        <taxon>Nannomonas</taxon>
    </lineage>
</organism>
<evidence type="ECO:0000313" key="2">
    <source>
        <dbReference type="Proteomes" id="UP000000702"/>
    </source>
</evidence>